<dbReference type="RefSeq" id="WP_038093295.1">
    <property type="nucleotide sequence ID" value="NZ_JMIR01000038.1"/>
</dbReference>
<dbReference type="SUPFAM" id="SSF48452">
    <property type="entry name" value="TPR-like"/>
    <property type="match status" value="1"/>
</dbReference>
<dbReference type="Proteomes" id="UP000027931">
    <property type="component" value="Unassembled WGS sequence"/>
</dbReference>
<dbReference type="eggNOG" id="COG1396">
    <property type="taxonomic scope" value="Bacteria"/>
</dbReference>
<evidence type="ECO:0000256" key="1">
    <source>
        <dbReference type="ARBA" id="ARBA00023125"/>
    </source>
</evidence>
<keyword evidence="4" id="KW-1185">Reference proteome</keyword>
<dbReference type="GO" id="GO:0003700">
    <property type="term" value="F:DNA-binding transcription factor activity"/>
    <property type="evidence" value="ECO:0007669"/>
    <property type="project" value="TreeGrafter"/>
</dbReference>
<keyword evidence="1" id="KW-0238">DNA-binding</keyword>
<accession>A0A074LNI5</accession>
<organism evidence="3 4">
    <name type="scientific">Tumebacillus flagellatus</name>
    <dbReference type="NCBI Taxonomy" id="1157490"/>
    <lineage>
        <taxon>Bacteria</taxon>
        <taxon>Bacillati</taxon>
        <taxon>Bacillota</taxon>
        <taxon>Bacilli</taxon>
        <taxon>Bacillales</taxon>
        <taxon>Alicyclobacillaceae</taxon>
        <taxon>Tumebacillus</taxon>
    </lineage>
</organism>
<dbReference type="InterPro" id="IPR050807">
    <property type="entry name" value="TransReg_Diox_bact_type"/>
</dbReference>
<dbReference type="STRING" id="1157490.EL26_21020"/>
<feature type="domain" description="HTH cro/C1-type" evidence="2">
    <location>
        <begin position="11"/>
        <end position="64"/>
    </location>
</feature>
<proteinExistence type="predicted"/>
<dbReference type="InterPro" id="IPR011990">
    <property type="entry name" value="TPR-like_helical_dom_sf"/>
</dbReference>
<protein>
    <recommendedName>
        <fullName evidence="2">HTH cro/C1-type domain-containing protein</fullName>
    </recommendedName>
</protein>
<dbReference type="AlphaFoldDB" id="A0A074LNI5"/>
<evidence type="ECO:0000259" key="2">
    <source>
        <dbReference type="PROSITE" id="PS50943"/>
    </source>
</evidence>
<dbReference type="CDD" id="cd00093">
    <property type="entry name" value="HTH_XRE"/>
    <property type="match status" value="1"/>
</dbReference>
<dbReference type="SUPFAM" id="SSF47413">
    <property type="entry name" value="lambda repressor-like DNA-binding domains"/>
    <property type="match status" value="1"/>
</dbReference>
<dbReference type="GO" id="GO:0003677">
    <property type="term" value="F:DNA binding"/>
    <property type="evidence" value="ECO:0007669"/>
    <property type="project" value="UniProtKB-KW"/>
</dbReference>
<dbReference type="Gene3D" id="1.25.40.10">
    <property type="entry name" value="Tetratricopeptide repeat domain"/>
    <property type="match status" value="1"/>
</dbReference>
<gene>
    <name evidence="3" type="ORF">EL26_21020</name>
</gene>
<evidence type="ECO:0000313" key="3">
    <source>
        <dbReference type="EMBL" id="KEO81418.1"/>
    </source>
</evidence>
<dbReference type="InterPro" id="IPR010982">
    <property type="entry name" value="Lambda_DNA-bd_dom_sf"/>
</dbReference>
<dbReference type="GO" id="GO:0005829">
    <property type="term" value="C:cytosol"/>
    <property type="evidence" value="ECO:0007669"/>
    <property type="project" value="TreeGrafter"/>
</dbReference>
<evidence type="ECO:0000313" key="4">
    <source>
        <dbReference type="Proteomes" id="UP000027931"/>
    </source>
</evidence>
<dbReference type="Pfam" id="PF01381">
    <property type="entry name" value="HTH_3"/>
    <property type="match status" value="1"/>
</dbReference>
<dbReference type="PROSITE" id="PS50943">
    <property type="entry name" value="HTH_CROC1"/>
    <property type="match status" value="1"/>
</dbReference>
<dbReference type="SMART" id="SM00530">
    <property type="entry name" value="HTH_XRE"/>
    <property type="match status" value="1"/>
</dbReference>
<reference evidence="3 4" key="1">
    <citation type="journal article" date="2013" name="Int. J. Syst. Evol. Microbiol.">
        <title>Tumebacillus flagellatus sp. nov., an alpha-amylase/pullulanase-producing bacterium isolated from cassava wastewater.</title>
        <authorList>
            <person name="Wang Q."/>
            <person name="Xie N."/>
            <person name="Qin Y."/>
            <person name="Shen N."/>
            <person name="Zhu J."/>
            <person name="Mi H."/>
            <person name="Huang R."/>
        </authorList>
    </citation>
    <scope>NUCLEOTIDE SEQUENCE [LARGE SCALE GENOMIC DNA]</scope>
    <source>
        <strain evidence="3 4">GST4</strain>
    </source>
</reference>
<name>A0A074LNI5_9BACL</name>
<dbReference type="PANTHER" id="PTHR46797:SF1">
    <property type="entry name" value="METHYLPHOSPHONATE SYNTHASE"/>
    <property type="match status" value="1"/>
</dbReference>
<sequence length="432" mass="49473">MKVTQTLGQKIRICRLQKGLTQSGLAEGIITPSMVSQIESDKANPSHEVLKKIAARLEVPLEDLMKNATMNLNYTSRFQIARALVENEQFSSALRMLHEITEECNAKVEPFEVSYHIIFCMLQLDMLEEAKQRLDLLSSKARVHLGKNLHLKLHYLNGVYEMRRHRYQIAEYHFMQALADTDTTSLSEQKLLATTQMELGNAQQRMGKLKESLETLQSLAETLLHLNCLEDLGDLYLQMSQTCLHSEQLEESIEYAELAILYTEQAQNKHRQVMTKLKVAVIQASTGQAREAEQIVRQIADEFLHMKKPEDAGVAFAELSKIQVERSKLDQAYESSQRAKDLLPQNHEHYALALRVQAKIAQARHQTDFASKLFKKSADCYKLVGSYNEYEQTMQELSAHYARTNDSLKAYETISEMLTYNLKTRESRGIVL</sequence>
<dbReference type="InterPro" id="IPR001387">
    <property type="entry name" value="Cro/C1-type_HTH"/>
</dbReference>
<dbReference type="OrthoDB" id="2470999at2"/>
<dbReference type="PANTHER" id="PTHR46797">
    <property type="entry name" value="HTH-TYPE TRANSCRIPTIONAL REGULATOR"/>
    <property type="match status" value="1"/>
</dbReference>
<comment type="caution">
    <text evidence="3">The sequence shown here is derived from an EMBL/GenBank/DDBJ whole genome shotgun (WGS) entry which is preliminary data.</text>
</comment>
<dbReference type="EMBL" id="JMIR01000038">
    <property type="protein sequence ID" value="KEO81418.1"/>
    <property type="molecule type" value="Genomic_DNA"/>
</dbReference>